<protein>
    <submittedName>
        <fullName evidence="1">Uncharacterized protein</fullName>
    </submittedName>
</protein>
<evidence type="ECO:0000313" key="1">
    <source>
        <dbReference type="EMBL" id="KAH7924514.1"/>
    </source>
</evidence>
<proteinExistence type="predicted"/>
<dbReference type="Proteomes" id="UP000790709">
    <property type="component" value="Unassembled WGS sequence"/>
</dbReference>
<name>A0ACB8BGT7_9AGAM</name>
<evidence type="ECO:0000313" key="2">
    <source>
        <dbReference type="Proteomes" id="UP000790709"/>
    </source>
</evidence>
<accession>A0ACB8BGT7</accession>
<keyword evidence="2" id="KW-1185">Reference proteome</keyword>
<gene>
    <name evidence="1" type="ORF">BV22DRAFT_501686</name>
</gene>
<reference evidence="1" key="1">
    <citation type="journal article" date="2021" name="New Phytol.">
        <title>Evolutionary innovations through gain and loss of genes in the ectomycorrhizal Boletales.</title>
        <authorList>
            <person name="Wu G."/>
            <person name="Miyauchi S."/>
            <person name="Morin E."/>
            <person name="Kuo A."/>
            <person name="Drula E."/>
            <person name="Varga T."/>
            <person name="Kohler A."/>
            <person name="Feng B."/>
            <person name="Cao Y."/>
            <person name="Lipzen A."/>
            <person name="Daum C."/>
            <person name="Hundley H."/>
            <person name="Pangilinan J."/>
            <person name="Johnson J."/>
            <person name="Barry K."/>
            <person name="LaButti K."/>
            <person name="Ng V."/>
            <person name="Ahrendt S."/>
            <person name="Min B."/>
            <person name="Choi I.G."/>
            <person name="Park H."/>
            <person name="Plett J.M."/>
            <person name="Magnuson J."/>
            <person name="Spatafora J.W."/>
            <person name="Nagy L.G."/>
            <person name="Henrissat B."/>
            <person name="Grigoriev I.V."/>
            <person name="Yang Z.L."/>
            <person name="Xu J."/>
            <person name="Martin F.M."/>
        </authorList>
    </citation>
    <scope>NUCLEOTIDE SEQUENCE</scope>
    <source>
        <strain evidence="1">KUC20120723A-06</strain>
    </source>
</reference>
<dbReference type="EMBL" id="MU266422">
    <property type="protein sequence ID" value="KAH7924514.1"/>
    <property type="molecule type" value="Genomic_DNA"/>
</dbReference>
<sequence length="342" mass="36801">METHSDWTDLLLPSSGSGNPPLLENTMEAPASPLTNPTASSSHPAPPVFRVSSESSTAPEIGQNSTLLVSTGFPPASTYSTHPPDLILVSSDSVFFHVHRSTLQAASEHAFHISYSSLPPSPNGSAESVITISESSTTLNIILHTIYGLSCAHYLPSYEAVSTAVAALAANEIPVKRFMTPSSPLSDLVLAHAPLHPIDAYVLAAKYDLHDLAVPVSSHLLSFDLSSITDEMAKQIGSHYLKRLFLLHYERVEGLKRIIMPPPNSHPPTPTCTSTDQGKLATAWTLATASLVWSSSVDLTTTTIKSTIGPIENEIHCPICREALNNRTQALVTQWTKVQRTI</sequence>
<comment type="caution">
    <text evidence="1">The sequence shown here is derived from an EMBL/GenBank/DDBJ whole genome shotgun (WGS) entry which is preliminary data.</text>
</comment>
<organism evidence="1 2">
    <name type="scientific">Leucogyrophana mollusca</name>
    <dbReference type="NCBI Taxonomy" id="85980"/>
    <lineage>
        <taxon>Eukaryota</taxon>
        <taxon>Fungi</taxon>
        <taxon>Dikarya</taxon>
        <taxon>Basidiomycota</taxon>
        <taxon>Agaricomycotina</taxon>
        <taxon>Agaricomycetes</taxon>
        <taxon>Agaricomycetidae</taxon>
        <taxon>Boletales</taxon>
        <taxon>Boletales incertae sedis</taxon>
        <taxon>Leucogyrophana</taxon>
    </lineage>
</organism>